<comment type="subcellular location">
    <subcellularLocation>
        <location evidence="1">Endoplasmic reticulum membrane</location>
        <topology evidence="1">Multi-pass membrane protein</topology>
    </subcellularLocation>
</comment>
<keyword evidence="3" id="KW-0256">Endoplasmic reticulum</keyword>
<name>A0AA35YT33_LACSI</name>
<reference evidence="9" key="1">
    <citation type="submission" date="2023-04" db="EMBL/GenBank/DDBJ databases">
        <authorList>
            <person name="Vijverberg K."/>
            <person name="Xiong W."/>
            <person name="Schranz E."/>
        </authorList>
    </citation>
    <scope>NUCLEOTIDE SEQUENCE</scope>
</reference>
<evidence type="ECO:0000256" key="1">
    <source>
        <dbReference type="ARBA" id="ARBA00004477"/>
    </source>
</evidence>
<protein>
    <recommendedName>
        <fullName evidence="11">Seipin</fullName>
    </recommendedName>
</protein>
<keyword evidence="5" id="KW-0443">Lipid metabolism</keyword>
<evidence type="ECO:0000256" key="3">
    <source>
        <dbReference type="ARBA" id="ARBA00022824"/>
    </source>
</evidence>
<dbReference type="GO" id="GO:0006629">
    <property type="term" value="P:lipid metabolic process"/>
    <property type="evidence" value="ECO:0007669"/>
    <property type="project" value="UniProtKB-KW"/>
</dbReference>
<keyword evidence="10" id="KW-1185">Reference proteome</keyword>
<evidence type="ECO:0008006" key="11">
    <source>
        <dbReference type="Google" id="ProtNLM"/>
    </source>
</evidence>
<evidence type="ECO:0000256" key="7">
    <source>
        <dbReference type="SAM" id="MobiDB-lite"/>
    </source>
</evidence>
<evidence type="ECO:0000256" key="2">
    <source>
        <dbReference type="ARBA" id="ARBA00022692"/>
    </source>
</evidence>
<gene>
    <name evidence="9" type="ORF">LSALG_LOCUS19323</name>
</gene>
<dbReference type="EMBL" id="OX465080">
    <property type="protein sequence ID" value="CAI9279528.1"/>
    <property type="molecule type" value="Genomic_DNA"/>
</dbReference>
<proteinExistence type="predicted"/>
<evidence type="ECO:0000313" key="10">
    <source>
        <dbReference type="Proteomes" id="UP001177003"/>
    </source>
</evidence>
<organism evidence="9 10">
    <name type="scientific">Lactuca saligna</name>
    <name type="common">Willowleaf lettuce</name>
    <dbReference type="NCBI Taxonomy" id="75948"/>
    <lineage>
        <taxon>Eukaryota</taxon>
        <taxon>Viridiplantae</taxon>
        <taxon>Streptophyta</taxon>
        <taxon>Embryophyta</taxon>
        <taxon>Tracheophyta</taxon>
        <taxon>Spermatophyta</taxon>
        <taxon>Magnoliopsida</taxon>
        <taxon>eudicotyledons</taxon>
        <taxon>Gunneridae</taxon>
        <taxon>Pentapetalae</taxon>
        <taxon>asterids</taxon>
        <taxon>campanulids</taxon>
        <taxon>Asterales</taxon>
        <taxon>Asteraceae</taxon>
        <taxon>Cichorioideae</taxon>
        <taxon>Cichorieae</taxon>
        <taxon>Lactucinae</taxon>
        <taxon>Lactuca</taxon>
    </lineage>
</organism>
<keyword evidence="2 8" id="KW-0812">Transmembrane</keyword>
<feature type="transmembrane region" description="Helical" evidence="8">
    <location>
        <begin position="277"/>
        <end position="297"/>
    </location>
</feature>
<evidence type="ECO:0000313" key="9">
    <source>
        <dbReference type="EMBL" id="CAI9279528.1"/>
    </source>
</evidence>
<dbReference type="GO" id="GO:0005789">
    <property type="term" value="C:endoplasmic reticulum membrane"/>
    <property type="evidence" value="ECO:0007669"/>
    <property type="project" value="UniProtKB-SubCell"/>
</dbReference>
<dbReference type="PANTHER" id="PTHR21212:SF0">
    <property type="entry name" value="SEIPIN"/>
    <property type="match status" value="1"/>
</dbReference>
<dbReference type="GO" id="GO:0140042">
    <property type="term" value="P:lipid droplet formation"/>
    <property type="evidence" value="ECO:0007669"/>
    <property type="project" value="UniProtKB-ARBA"/>
</dbReference>
<feature type="transmembrane region" description="Helical" evidence="8">
    <location>
        <begin position="204"/>
        <end position="223"/>
    </location>
</feature>
<sequence length="543" mass="61289">MERENTKSTINNNIEDADTQFCEESLFVDSWDNFESDNPLFIAKSSSISDLNNINVASPIQSKETPSSSTSADLNHTQLDDSQQSLKEISSFYSFNKPDSLGDLNSHDSATSPRNDCKISSSTKDNEKSKTKSKSTRFRSSSNSHLKSLNEDTTSGYSAITSVSDDDQRIDDDSITANSPVSGSNFLYSLAGLVIKMIGFQLNLLVSSITFPISLIYYSYLFVLDPFRITSRAKYYILGNISKIFSLCCNSFKSTIITWIKKHESTWKLCGRFGWGFFWSVYVGFILISLLVFAFLVSGITLKCIMEEPIQITQELHFDYTKDSPMAFVPLMSCPDSSFLECTDLIKPGCSDESRVIPLDHKVHATLSLTLPESYYNRDLGIFQVRIDFLSKNGNRLASTRQPCMLQFKSQPIRLILTFLNLAPLITGYSSESQTLKIKFRGYTEGNDPTSCLRVILEQRAEFTRGAGVPEIYEASLKLESQPPFFKRILWYWKGTIYVWVSIVMFVVELLFVLLCCTPVIAPWTRGGSVNNYSSRNTRVRPK</sequence>
<keyword evidence="4 8" id="KW-1133">Transmembrane helix</keyword>
<evidence type="ECO:0000256" key="6">
    <source>
        <dbReference type="ARBA" id="ARBA00023136"/>
    </source>
</evidence>
<keyword evidence="6 8" id="KW-0472">Membrane</keyword>
<accession>A0AA35YT33</accession>
<feature type="transmembrane region" description="Helical" evidence="8">
    <location>
        <begin position="497"/>
        <end position="522"/>
    </location>
</feature>
<dbReference type="PANTHER" id="PTHR21212">
    <property type="entry name" value="BERNARDINELLI-SEIP CONGENITAL LIPODYSTROPHY 2 HOMOLOG BSCL2 PROTEIN"/>
    <property type="match status" value="1"/>
</dbReference>
<dbReference type="AlphaFoldDB" id="A0AA35YT33"/>
<evidence type="ECO:0000256" key="4">
    <source>
        <dbReference type="ARBA" id="ARBA00022989"/>
    </source>
</evidence>
<dbReference type="Proteomes" id="UP001177003">
    <property type="component" value="Chromosome 4"/>
</dbReference>
<dbReference type="Pfam" id="PF06775">
    <property type="entry name" value="Seipin"/>
    <property type="match status" value="1"/>
</dbReference>
<dbReference type="CDD" id="cd23995">
    <property type="entry name" value="Seipin_BSCL2_like"/>
    <property type="match status" value="1"/>
</dbReference>
<dbReference type="InterPro" id="IPR009617">
    <property type="entry name" value="Seipin"/>
</dbReference>
<evidence type="ECO:0000256" key="8">
    <source>
        <dbReference type="SAM" id="Phobius"/>
    </source>
</evidence>
<feature type="region of interest" description="Disordered" evidence="7">
    <location>
        <begin position="103"/>
        <end position="150"/>
    </location>
</feature>
<evidence type="ECO:0000256" key="5">
    <source>
        <dbReference type="ARBA" id="ARBA00023098"/>
    </source>
</evidence>